<name>A0ABS0SDZ1_9HYPH</name>
<protein>
    <recommendedName>
        <fullName evidence="3">Lectin-like protein BA14k</fullName>
    </recommendedName>
</protein>
<evidence type="ECO:0000256" key="5">
    <source>
        <dbReference type="ARBA" id="ARBA00022734"/>
    </source>
</evidence>
<keyword evidence="5" id="KW-0430">Lectin</keyword>
<dbReference type="Pfam" id="PF07886">
    <property type="entry name" value="BA14K"/>
    <property type="match status" value="2"/>
</dbReference>
<sequence length="204" mass="22686">MKFLFAVIGGFTLTIGIFVGGVAFALSFLSADPVPVQRTSVEAEPEFLADIRKIDVTAQDYERVEPTAPHPAFDDETVDRAGVEDIVTSALPDDPPRALSAEHVAWCSRRYRSYDEQTNSYRPYSGGNRECISPYSEQTPADEAPHNVEHAELAAPFDQAALGTESLDLSHIEYCSARYRSYRVEDNTYQPYNGPRRQCVSSAR</sequence>
<evidence type="ECO:0000313" key="7">
    <source>
        <dbReference type="EMBL" id="MBI1621487.1"/>
    </source>
</evidence>
<evidence type="ECO:0000256" key="4">
    <source>
        <dbReference type="ARBA" id="ARBA00022475"/>
    </source>
</evidence>
<comment type="subcellular location">
    <subcellularLocation>
        <location evidence="1">Membrane</location>
        <topology evidence="1">Single-pass membrane protein</topology>
    </subcellularLocation>
</comment>
<organism evidence="7 8">
    <name type="scientific">Aquamicrobium zhengzhouense</name>
    <dbReference type="NCBI Taxonomy" id="2781738"/>
    <lineage>
        <taxon>Bacteria</taxon>
        <taxon>Pseudomonadati</taxon>
        <taxon>Pseudomonadota</taxon>
        <taxon>Alphaproteobacteria</taxon>
        <taxon>Hyphomicrobiales</taxon>
        <taxon>Phyllobacteriaceae</taxon>
        <taxon>Aquamicrobium</taxon>
    </lineage>
</organism>
<reference evidence="7 8" key="1">
    <citation type="submission" date="2020-10" db="EMBL/GenBank/DDBJ databases">
        <title>Aquamicrobium zhengzhouensis sp. nov., a exopolysaccharide producing bacterium isolated from farmland soil.</title>
        <authorList>
            <person name="Wang X."/>
        </authorList>
    </citation>
    <scope>NUCLEOTIDE SEQUENCE [LARGE SCALE GENOMIC DNA]</scope>
    <source>
        <strain evidence="8">cd-1</strain>
    </source>
</reference>
<dbReference type="InterPro" id="IPR012413">
    <property type="entry name" value="BA14K"/>
</dbReference>
<keyword evidence="4" id="KW-0472">Membrane</keyword>
<dbReference type="EMBL" id="JADGMQ010000008">
    <property type="protein sequence ID" value="MBI1621487.1"/>
    <property type="molecule type" value="Genomic_DNA"/>
</dbReference>
<evidence type="ECO:0000256" key="6">
    <source>
        <dbReference type="ARBA" id="ARBA00025321"/>
    </source>
</evidence>
<dbReference type="Proteomes" id="UP000601789">
    <property type="component" value="Unassembled WGS sequence"/>
</dbReference>
<comment type="similarity">
    <text evidence="2">Belongs to the BA14k family.</text>
</comment>
<gene>
    <name evidence="7" type="ORF">IOD40_12540</name>
</gene>
<evidence type="ECO:0000256" key="1">
    <source>
        <dbReference type="ARBA" id="ARBA00004167"/>
    </source>
</evidence>
<proteinExistence type="inferred from homology"/>
<comment type="function">
    <text evidence="6">Has immunoglobulin-binding and hemagglutination properties, and can bind to mannose. Essential for virulence. May be involved in LPS biosynthesis or polysaccharide transport.</text>
</comment>
<comment type="caution">
    <text evidence="7">The sequence shown here is derived from an EMBL/GenBank/DDBJ whole genome shotgun (WGS) entry which is preliminary data.</text>
</comment>
<evidence type="ECO:0000313" key="8">
    <source>
        <dbReference type="Proteomes" id="UP000601789"/>
    </source>
</evidence>
<accession>A0ABS0SDZ1</accession>
<keyword evidence="8" id="KW-1185">Reference proteome</keyword>
<dbReference type="RefSeq" id="WP_198476887.1">
    <property type="nucleotide sequence ID" value="NZ_JADGMQ010000008.1"/>
</dbReference>
<evidence type="ECO:0000256" key="3">
    <source>
        <dbReference type="ARBA" id="ARBA00020552"/>
    </source>
</evidence>
<keyword evidence="4" id="KW-1003">Cell membrane</keyword>
<evidence type="ECO:0000256" key="2">
    <source>
        <dbReference type="ARBA" id="ARBA00010270"/>
    </source>
</evidence>